<organism evidence="1 2">
    <name type="scientific">Nocardioides vastitatis</name>
    <dbReference type="NCBI Taxonomy" id="2568655"/>
    <lineage>
        <taxon>Bacteria</taxon>
        <taxon>Bacillati</taxon>
        <taxon>Actinomycetota</taxon>
        <taxon>Actinomycetes</taxon>
        <taxon>Propionibacteriales</taxon>
        <taxon>Nocardioidaceae</taxon>
        <taxon>Nocardioides</taxon>
    </lineage>
</organism>
<dbReference type="RefSeq" id="WP_276606246.1">
    <property type="nucleotide sequence ID" value="NZ_JBHSNS010000002.1"/>
</dbReference>
<comment type="caution">
    <text evidence="1">The sequence shown here is derived from an EMBL/GenBank/DDBJ whole genome shotgun (WGS) entry which is preliminary data.</text>
</comment>
<reference evidence="2" key="1">
    <citation type="journal article" date="2019" name="Int. J. Syst. Evol. Microbiol.">
        <title>The Global Catalogue of Microorganisms (GCM) 10K type strain sequencing project: providing services to taxonomists for standard genome sequencing and annotation.</title>
        <authorList>
            <consortium name="The Broad Institute Genomics Platform"/>
            <consortium name="The Broad Institute Genome Sequencing Center for Infectious Disease"/>
            <person name="Wu L."/>
            <person name="Ma J."/>
        </authorList>
    </citation>
    <scope>NUCLEOTIDE SEQUENCE [LARGE SCALE GENOMIC DNA]</scope>
    <source>
        <strain evidence="2">YIM 94188</strain>
    </source>
</reference>
<protein>
    <submittedName>
        <fullName evidence="1">Uncharacterized protein</fullName>
    </submittedName>
</protein>
<sequence length="42" mass="4426">MDRADVGQDLASRSSLTYGSTIDGRGVHYVIVGSAKLVTMVV</sequence>
<evidence type="ECO:0000313" key="2">
    <source>
        <dbReference type="Proteomes" id="UP001596072"/>
    </source>
</evidence>
<gene>
    <name evidence="1" type="ORF">ACFPQB_07635</name>
</gene>
<keyword evidence="2" id="KW-1185">Reference proteome</keyword>
<dbReference type="Proteomes" id="UP001596072">
    <property type="component" value="Unassembled WGS sequence"/>
</dbReference>
<evidence type="ECO:0000313" key="1">
    <source>
        <dbReference type="EMBL" id="MFC5728785.1"/>
    </source>
</evidence>
<proteinExistence type="predicted"/>
<dbReference type="EMBL" id="JBHSNS010000002">
    <property type="protein sequence ID" value="MFC5728785.1"/>
    <property type="molecule type" value="Genomic_DNA"/>
</dbReference>
<name>A0ABW0ZJH8_9ACTN</name>
<accession>A0ABW0ZJH8</accession>